<dbReference type="PANTHER" id="PTHR43179:SF12">
    <property type="entry name" value="GALACTOFURANOSYLTRANSFERASE GLFT2"/>
    <property type="match status" value="1"/>
</dbReference>
<protein>
    <submittedName>
        <fullName evidence="6">Glycosyltransferase</fullName>
    </submittedName>
</protein>
<feature type="non-terminal residue" evidence="6">
    <location>
        <position position="113"/>
    </location>
</feature>
<keyword evidence="3" id="KW-0328">Glycosyltransferase</keyword>
<dbReference type="GO" id="GO:0016757">
    <property type="term" value="F:glycosyltransferase activity"/>
    <property type="evidence" value="ECO:0007669"/>
    <property type="project" value="UniProtKB-KW"/>
</dbReference>
<feature type="domain" description="Glycosyltransferase 2-like" evidence="5">
    <location>
        <begin position="6"/>
        <end position="110"/>
    </location>
</feature>
<comment type="pathway">
    <text evidence="1">Cell wall biogenesis; cell wall polysaccharide biosynthesis.</text>
</comment>
<dbReference type="Gene3D" id="3.90.550.10">
    <property type="entry name" value="Spore Coat Polysaccharide Biosynthesis Protein SpsA, Chain A"/>
    <property type="match status" value="1"/>
</dbReference>
<comment type="similarity">
    <text evidence="2">Belongs to the glycosyltransferase 2 family.</text>
</comment>
<dbReference type="InterPro" id="IPR001173">
    <property type="entry name" value="Glyco_trans_2-like"/>
</dbReference>
<gene>
    <name evidence="6" type="ORF">G3M58_09025</name>
</gene>
<evidence type="ECO:0000256" key="1">
    <source>
        <dbReference type="ARBA" id="ARBA00004776"/>
    </source>
</evidence>
<dbReference type="Pfam" id="PF00535">
    <property type="entry name" value="Glycos_transf_2"/>
    <property type="match status" value="1"/>
</dbReference>
<reference evidence="6" key="1">
    <citation type="submission" date="2020-01" db="EMBL/GenBank/DDBJ databases">
        <title>Insect and environment-associated Actinomycetes.</title>
        <authorList>
            <person name="Currrie C."/>
            <person name="Chevrette M."/>
            <person name="Carlson C."/>
            <person name="Stubbendieck R."/>
            <person name="Wendt-Pienkowski E."/>
        </authorList>
    </citation>
    <scope>NUCLEOTIDE SEQUENCE</scope>
    <source>
        <strain evidence="6">SID7499</strain>
    </source>
</reference>
<sequence length="113" mass="12235">PTVGAVVLTMNDRPEEFPRAMASLLAQEGIDLDVVVVGNGCEPEQIPAGVRTVTLPENVGIPEGRNVGADNVKGDYLFFFDNDAHLPDTATLARLIAELHRDPRLAYVQPRIS</sequence>
<feature type="non-terminal residue" evidence="6">
    <location>
        <position position="1"/>
    </location>
</feature>
<evidence type="ECO:0000256" key="3">
    <source>
        <dbReference type="ARBA" id="ARBA00022676"/>
    </source>
</evidence>
<name>A0A6G3WMD2_9ACTN</name>
<dbReference type="EMBL" id="JAAGMN010001000">
    <property type="protein sequence ID" value="NEE06583.1"/>
    <property type="molecule type" value="Genomic_DNA"/>
</dbReference>
<evidence type="ECO:0000256" key="2">
    <source>
        <dbReference type="ARBA" id="ARBA00006739"/>
    </source>
</evidence>
<organism evidence="6">
    <name type="scientific">Streptomyces sp. SID7499</name>
    <dbReference type="NCBI Taxonomy" id="2706086"/>
    <lineage>
        <taxon>Bacteria</taxon>
        <taxon>Bacillati</taxon>
        <taxon>Actinomycetota</taxon>
        <taxon>Actinomycetes</taxon>
        <taxon>Kitasatosporales</taxon>
        <taxon>Streptomycetaceae</taxon>
        <taxon>Streptomyces</taxon>
    </lineage>
</organism>
<comment type="caution">
    <text evidence="6">The sequence shown here is derived from an EMBL/GenBank/DDBJ whole genome shotgun (WGS) entry which is preliminary data.</text>
</comment>
<keyword evidence="4 6" id="KW-0808">Transferase</keyword>
<dbReference type="SUPFAM" id="SSF53448">
    <property type="entry name" value="Nucleotide-diphospho-sugar transferases"/>
    <property type="match status" value="1"/>
</dbReference>
<evidence type="ECO:0000259" key="5">
    <source>
        <dbReference type="Pfam" id="PF00535"/>
    </source>
</evidence>
<dbReference type="AlphaFoldDB" id="A0A6G3WMD2"/>
<dbReference type="InterPro" id="IPR029044">
    <property type="entry name" value="Nucleotide-diphossugar_trans"/>
</dbReference>
<evidence type="ECO:0000256" key="4">
    <source>
        <dbReference type="ARBA" id="ARBA00022679"/>
    </source>
</evidence>
<evidence type="ECO:0000313" key="6">
    <source>
        <dbReference type="EMBL" id="NEE06583.1"/>
    </source>
</evidence>
<accession>A0A6G3WMD2</accession>
<dbReference type="PANTHER" id="PTHR43179">
    <property type="entry name" value="RHAMNOSYLTRANSFERASE WBBL"/>
    <property type="match status" value="1"/>
</dbReference>
<proteinExistence type="inferred from homology"/>